<evidence type="ECO:0000313" key="1">
    <source>
        <dbReference type="EMBL" id="MBK9295450.1"/>
    </source>
</evidence>
<dbReference type="InterPro" id="IPR036412">
    <property type="entry name" value="HAD-like_sf"/>
</dbReference>
<comment type="caution">
    <text evidence="1">The sequence shown here is derived from an EMBL/GenBank/DDBJ whole genome shotgun (WGS) entry which is preliminary data.</text>
</comment>
<dbReference type="EMBL" id="JADJZA010000001">
    <property type="protein sequence ID" value="MBK9295450.1"/>
    <property type="molecule type" value="Genomic_DNA"/>
</dbReference>
<keyword evidence="1" id="KW-0378">Hydrolase</keyword>
<dbReference type="GO" id="GO:0005829">
    <property type="term" value="C:cytosol"/>
    <property type="evidence" value="ECO:0007669"/>
    <property type="project" value="TreeGrafter"/>
</dbReference>
<dbReference type="Gene3D" id="3.30.1240.10">
    <property type="match status" value="1"/>
</dbReference>
<accession>A0A936N8R3</accession>
<dbReference type="PROSITE" id="PS01229">
    <property type="entry name" value="COF_2"/>
    <property type="match status" value="1"/>
</dbReference>
<evidence type="ECO:0000313" key="2">
    <source>
        <dbReference type="Proteomes" id="UP000727993"/>
    </source>
</evidence>
<dbReference type="Gene3D" id="3.40.50.1000">
    <property type="entry name" value="HAD superfamily/HAD-like"/>
    <property type="match status" value="1"/>
</dbReference>
<gene>
    <name evidence="1" type="ORF">IPN02_00940</name>
</gene>
<name>A0A936N8R3_9ACTN</name>
<protein>
    <submittedName>
        <fullName evidence="1">HAD hydrolase family protein</fullName>
    </submittedName>
</protein>
<dbReference type="GO" id="GO:0016791">
    <property type="term" value="F:phosphatase activity"/>
    <property type="evidence" value="ECO:0007669"/>
    <property type="project" value="TreeGrafter"/>
</dbReference>
<dbReference type="PANTHER" id="PTHR10000">
    <property type="entry name" value="PHOSPHOSERINE PHOSPHATASE"/>
    <property type="match status" value="1"/>
</dbReference>
<dbReference type="Proteomes" id="UP000727993">
    <property type="component" value="Unassembled WGS sequence"/>
</dbReference>
<dbReference type="PANTHER" id="PTHR10000:SF8">
    <property type="entry name" value="HAD SUPERFAMILY HYDROLASE-LIKE, TYPE 3"/>
    <property type="match status" value="1"/>
</dbReference>
<proteinExistence type="predicted"/>
<dbReference type="Pfam" id="PF08282">
    <property type="entry name" value="Hydrolase_3"/>
    <property type="match status" value="1"/>
</dbReference>
<dbReference type="SUPFAM" id="SSF56784">
    <property type="entry name" value="HAD-like"/>
    <property type="match status" value="1"/>
</dbReference>
<dbReference type="PRINTS" id="PR00119">
    <property type="entry name" value="CATATPASE"/>
</dbReference>
<dbReference type="GO" id="GO:0000287">
    <property type="term" value="F:magnesium ion binding"/>
    <property type="evidence" value="ECO:0007669"/>
    <property type="project" value="TreeGrafter"/>
</dbReference>
<reference evidence="1 2" key="1">
    <citation type="submission" date="2020-10" db="EMBL/GenBank/DDBJ databases">
        <title>Connecting structure to function with the recovery of over 1000 high-quality activated sludge metagenome-assembled genomes encoding full-length rRNA genes using long-read sequencing.</title>
        <authorList>
            <person name="Singleton C.M."/>
            <person name="Petriglieri F."/>
            <person name="Kristensen J.M."/>
            <person name="Kirkegaard R.H."/>
            <person name="Michaelsen T.Y."/>
            <person name="Andersen M.H."/>
            <person name="Karst S.M."/>
            <person name="Dueholm M.S."/>
            <person name="Nielsen P.H."/>
            <person name="Albertsen M."/>
        </authorList>
    </citation>
    <scope>NUCLEOTIDE SEQUENCE [LARGE SCALE GENOMIC DNA]</scope>
    <source>
        <strain evidence="1">Lyne_18-Q3-R50-59_MAXAC.006</strain>
    </source>
</reference>
<sequence>MLPLICIDVDGTLLGSSGVPTDGVWTAAEAAIARGQHLAICTARVAVGPTWDYARRLDPAGWHIFHSGAALINAETLEVDGEVVDEATITACERLAVEHGWVLEYYSAFEIACPSTEPLAVEHAGLLGLAHQPRSRDDLTGPLVRLQFVVPIEDTDAVLAAVPAGAQGTAATSPALDHAAFISVTKAGVSKATAIAKLAHRLGFGPEAVMMVGDGQNDVSAMESVGWGVAMGNADPTALAASRLQVGHVDDDGLADALTLSVDLG</sequence>
<organism evidence="1 2">
    <name type="scientific">Candidatus Neomicrothrix subdominans</name>
    <dbReference type="NCBI Taxonomy" id="2954438"/>
    <lineage>
        <taxon>Bacteria</taxon>
        <taxon>Bacillati</taxon>
        <taxon>Actinomycetota</taxon>
        <taxon>Acidimicrobiia</taxon>
        <taxon>Acidimicrobiales</taxon>
        <taxon>Microthrixaceae</taxon>
        <taxon>Candidatus Neomicrothrix</taxon>
    </lineage>
</organism>
<dbReference type="AlphaFoldDB" id="A0A936N8R3"/>
<dbReference type="InterPro" id="IPR023214">
    <property type="entry name" value="HAD_sf"/>
</dbReference>